<feature type="site" description="Increases basicity of active site His" evidence="1">
    <location>
        <position position="258"/>
    </location>
</feature>
<feature type="domain" description="PglD N-terminal" evidence="5">
    <location>
        <begin position="121"/>
        <end position="201"/>
    </location>
</feature>
<feature type="active site" description="Proton acceptor" evidence="1">
    <location>
        <position position="257"/>
    </location>
</feature>
<name>A0A3D1JID8_9CHLR</name>
<accession>A0A3D1JID8</accession>
<dbReference type="STRING" id="229919.GCA_001050195_00265"/>
<dbReference type="Pfam" id="PF17836">
    <property type="entry name" value="PglD_N"/>
    <property type="match status" value="1"/>
</dbReference>
<dbReference type="Gene3D" id="3.40.50.20">
    <property type="match status" value="1"/>
</dbReference>
<evidence type="ECO:0000256" key="1">
    <source>
        <dbReference type="PIRSR" id="PIRSR620019-1"/>
    </source>
</evidence>
<dbReference type="Gene3D" id="2.160.10.10">
    <property type="entry name" value="Hexapeptide repeat proteins"/>
    <property type="match status" value="1"/>
</dbReference>
<dbReference type="SUPFAM" id="SSF51230">
    <property type="entry name" value="Single hybrid motif"/>
    <property type="match status" value="1"/>
</dbReference>
<dbReference type="InterPro" id="IPR000089">
    <property type="entry name" value="Biotin_lipoyl"/>
</dbReference>
<evidence type="ECO:0000256" key="3">
    <source>
        <dbReference type="SAM" id="MobiDB-lite"/>
    </source>
</evidence>
<organism evidence="6 7">
    <name type="scientific">Anaerolinea thermolimosa</name>
    <dbReference type="NCBI Taxonomy" id="229919"/>
    <lineage>
        <taxon>Bacteria</taxon>
        <taxon>Bacillati</taxon>
        <taxon>Chloroflexota</taxon>
        <taxon>Anaerolineae</taxon>
        <taxon>Anaerolineales</taxon>
        <taxon>Anaerolineaceae</taxon>
        <taxon>Anaerolinea</taxon>
    </lineage>
</organism>
<dbReference type="InterPro" id="IPR011004">
    <property type="entry name" value="Trimer_LpxA-like_sf"/>
</dbReference>
<dbReference type="PANTHER" id="PTHR43300">
    <property type="entry name" value="ACETYLTRANSFERASE"/>
    <property type="match status" value="1"/>
</dbReference>
<dbReference type="Pfam" id="PF00364">
    <property type="entry name" value="Biotin_lipoyl"/>
    <property type="match status" value="1"/>
</dbReference>
<feature type="region of interest" description="Disordered" evidence="3">
    <location>
        <begin position="322"/>
        <end position="342"/>
    </location>
</feature>
<evidence type="ECO:0000313" key="6">
    <source>
        <dbReference type="EMBL" id="HCE18204.1"/>
    </source>
</evidence>
<dbReference type="InterPro" id="IPR011053">
    <property type="entry name" value="Single_hybrid_motif"/>
</dbReference>
<evidence type="ECO:0000259" key="5">
    <source>
        <dbReference type="Pfam" id="PF17836"/>
    </source>
</evidence>
<dbReference type="SUPFAM" id="SSF51161">
    <property type="entry name" value="Trimeric LpxA-like enzymes"/>
    <property type="match status" value="1"/>
</dbReference>
<evidence type="ECO:0000259" key="4">
    <source>
        <dbReference type="Pfam" id="PF00364"/>
    </source>
</evidence>
<sequence>MLTGDIHLRQVWYKRIMAAVAVQIPSLENSGPIWVASLAIREGQPVEQGQLLAGLESRHERVELHAATSGYVVGLHARPGQTVLPGAVLCYLAEAPTVASGKPTGSLVPYAEQAPLEAAGILVYGGGGHGKAVIELLKAMRTFRVVGVIDDGMPHGSDVLGVPVLGGADQLKDWHDRGVRLAANGVGGIGNPQSRQRVFDVLAQAGFACPVLVHPTAVVEPSAVLEGGVQVMPKAYIGSAVRVGFGSVINVGAIVAHDCILGRVTNVSPGAALAGGVHVEEFTQIGMNATVNLNVRVGAGCMIGNGADVKADVPAGTRVWAGSLWPPRPGGSSGVREEGDVS</sequence>
<gene>
    <name evidence="6" type="ORF">DEQ80_10125</name>
</gene>
<feature type="domain" description="Lipoyl-binding" evidence="4">
    <location>
        <begin position="35"/>
        <end position="92"/>
    </location>
</feature>
<dbReference type="Gene3D" id="2.40.50.100">
    <property type="match status" value="1"/>
</dbReference>
<proteinExistence type="predicted"/>
<evidence type="ECO:0000256" key="2">
    <source>
        <dbReference type="PIRSR" id="PIRSR620019-2"/>
    </source>
</evidence>
<dbReference type="InterPro" id="IPR041561">
    <property type="entry name" value="PglD_N"/>
</dbReference>
<dbReference type="InterPro" id="IPR020019">
    <property type="entry name" value="AcTrfase_PglD-like"/>
</dbReference>
<feature type="binding site" evidence="2">
    <location>
        <position position="190"/>
    </location>
    <ligand>
        <name>substrate</name>
    </ligand>
</feature>
<dbReference type="EMBL" id="DPBP01000041">
    <property type="protein sequence ID" value="HCE18204.1"/>
    <property type="molecule type" value="Genomic_DNA"/>
</dbReference>
<dbReference type="CDD" id="cd03360">
    <property type="entry name" value="LbH_AT_putative"/>
    <property type="match status" value="1"/>
</dbReference>
<dbReference type="PANTHER" id="PTHR43300:SF7">
    <property type="entry name" value="UDP-N-ACETYLBACILLOSAMINE N-ACETYLTRANSFERASE"/>
    <property type="match status" value="1"/>
</dbReference>
<dbReference type="NCBIfam" id="TIGR03570">
    <property type="entry name" value="NeuD_NnaD"/>
    <property type="match status" value="1"/>
</dbReference>
<reference evidence="6 7" key="1">
    <citation type="journal article" date="2018" name="Nat. Biotechnol.">
        <title>A standardized bacterial taxonomy based on genome phylogeny substantially revises the tree of life.</title>
        <authorList>
            <person name="Parks D.H."/>
            <person name="Chuvochina M."/>
            <person name="Waite D.W."/>
            <person name="Rinke C."/>
            <person name="Skarshewski A."/>
            <person name="Chaumeil P.A."/>
            <person name="Hugenholtz P."/>
        </authorList>
    </citation>
    <scope>NUCLEOTIDE SEQUENCE [LARGE SCALE GENOMIC DNA]</scope>
    <source>
        <strain evidence="6">UBA8781</strain>
    </source>
</reference>
<protein>
    <recommendedName>
        <fullName evidence="8">Lipoyl-binding domain-containing protein</fullName>
    </recommendedName>
</protein>
<evidence type="ECO:0000313" key="7">
    <source>
        <dbReference type="Proteomes" id="UP000264141"/>
    </source>
</evidence>
<evidence type="ECO:0008006" key="8">
    <source>
        <dbReference type="Google" id="ProtNLM"/>
    </source>
</evidence>
<dbReference type="AlphaFoldDB" id="A0A3D1JID8"/>
<dbReference type="Proteomes" id="UP000264141">
    <property type="component" value="Unassembled WGS sequence"/>
</dbReference>
<dbReference type="InterPro" id="IPR050179">
    <property type="entry name" value="Trans_hexapeptide_repeat"/>
</dbReference>
<comment type="caution">
    <text evidence="6">The sequence shown here is derived from an EMBL/GenBank/DDBJ whole genome shotgun (WGS) entry which is preliminary data.</text>
</comment>